<proteinExistence type="predicted"/>
<dbReference type="EMBL" id="HBGV01005801">
    <property type="protein sequence ID" value="CAD9480360.1"/>
    <property type="molecule type" value="Transcribed_RNA"/>
</dbReference>
<protein>
    <submittedName>
        <fullName evidence="1">Uncharacterized protein</fullName>
    </submittedName>
</protein>
<accession>A0A7S2MFQ5</accession>
<dbReference type="AlphaFoldDB" id="A0A7S2MFQ5"/>
<name>A0A7S2MFQ5_9STRA</name>
<gene>
    <name evidence="1" type="ORF">HTAM1171_LOCUS3490</name>
</gene>
<sequence>MPLVKIFARSKLSKPIPLSALQSKLCDIWGTKPNTTKLMLTRVDDWTEDSYYEDCYVDIRAYGKAERTREVVLDGMKRVQGAFKEHDLVANVRLETYEGERYFHVPPPDQSEEK</sequence>
<reference evidence="1" key="1">
    <citation type="submission" date="2021-01" db="EMBL/GenBank/DDBJ databases">
        <authorList>
            <person name="Corre E."/>
            <person name="Pelletier E."/>
            <person name="Niang G."/>
            <person name="Scheremetjew M."/>
            <person name="Finn R."/>
            <person name="Kale V."/>
            <person name="Holt S."/>
            <person name="Cochrane G."/>
            <person name="Meng A."/>
            <person name="Brown T."/>
            <person name="Cohen L."/>
        </authorList>
    </citation>
    <scope>NUCLEOTIDE SEQUENCE</scope>
    <source>
        <strain evidence="1">CCMP826</strain>
    </source>
</reference>
<evidence type="ECO:0000313" key="1">
    <source>
        <dbReference type="EMBL" id="CAD9480360.1"/>
    </source>
</evidence>
<organism evidence="1">
    <name type="scientific">Helicotheca tamesis</name>
    <dbReference type="NCBI Taxonomy" id="374047"/>
    <lineage>
        <taxon>Eukaryota</taxon>
        <taxon>Sar</taxon>
        <taxon>Stramenopiles</taxon>
        <taxon>Ochrophyta</taxon>
        <taxon>Bacillariophyta</taxon>
        <taxon>Mediophyceae</taxon>
        <taxon>Lithodesmiophycidae</taxon>
        <taxon>Lithodesmiales</taxon>
        <taxon>Lithodesmiaceae</taxon>
        <taxon>Helicotheca</taxon>
    </lineage>
</organism>